<dbReference type="EMBL" id="FWZT01000021">
    <property type="protein sequence ID" value="SMF62591.1"/>
    <property type="molecule type" value="Genomic_DNA"/>
</dbReference>
<evidence type="ECO:0000313" key="2">
    <source>
        <dbReference type="EMBL" id="SMF62591.1"/>
    </source>
</evidence>
<dbReference type="SUPFAM" id="SSF49785">
    <property type="entry name" value="Galactose-binding domain-like"/>
    <property type="match status" value="1"/>
</dbReference>
<keyword evidence="3" id="KW-1185">Reference proteome</keyword>
<dbReference type="Proteomes" id="UP000192907">
    <property type="component" value="Unassembled WGS sequence"/>
</dbReference>
<feature type="region of interest" description="Disordered" evidence="1">
    <location>
        <begin position="26"/>
        <end position="46"/>
    </location>
</feature>
<dbReference type="PROSITE" id="PS51257">
    <property type="entry name" value="PROKAR_LIPOPROTEIN"/>
    <property type="match status" value="1"/>
</dbReference>
<evidence type="ECO:0000313" key="3">
    <source>
        <dbReference type="Proteomes" id="UP000192907"/>
    </source>
</evidence>
<evidence type="ECO:0000256" key="1">
    <source>
        <dbReference type="SAM" id="MobiDB-lite"/>
    </source>
</evidence>
<protein>
    <recommendedName>
        <fullName evidence="4">F5/8 type C domain-containing protein</fullName>
    </recommendedName>
</protein>
<reference evidence="3" key="1">
    <citation type="submission" date="2017-04" db="EMBL/GenBank/DDBJ databases">
        <authorList>
            <person name="Varghese N."/>
            <person name="Submissions S."/>
        </authorList>
    </citation>
    <scope>NUCLEOTIDE SEQUENCE [LARGE SCALE GENOMIC DNA]</scope>
    <source>
        <strain evidence="3">RKEM611</strain>
    </source>
</reference>
<organism evidence="2 3">
    <name type="scientific">Pseudobacteriovorax antillogorgiicola</name>
    <dbReference type="NCBI Taxonomy" id="1513793"/>
    <lineage>
        <taxon>Bacteria</taxon>
        <taxon>Pseudomonadati</taxon>
        <taxon>Bdellovibrionota</taxon>
        <taxon>Oligoflexia</taxon>
        <taxon>Oligoflexales</taxon>
        <taxon>Pseudobacteriovoracaceae</taxon>
        <taxon>Pseudobacteriovorax</taxon>
    </lineage>
</organism>
<proteinExistence type="predicted"/>
<gene>
    <name evidence="2" type="ORF">SAMN06296036_12179</name>
</gene>
<name>A0A1Y6CLX7_9BACT</name>
<evidence type="ECO:0008006" key="4">
    <source>
        <dbReference type="Google" id="ProtNLM"/>
    </source>
</evidence>
<dbReference type="AlphaFoldDB" id="A0A1Y6CLX7"/>
<sequence>MHPRLHAIFGLFLILGCQESSFLPGIGTENKESESQSLGNGSLDQADIDQDVTASVPVPITGSYLSSNMIRTVDAGVNSEAELKVTLNLQADAEPGFLEGLEWSIEPSATQNANLELTPDPDDLASRRILASQGTLDQLIQALNGMTIRIANGDVELIKQQTPIIWRHYRFFVDSISGVRTSSVYEIRFIVDGVVRENSMISNTEGLIAGMEGQLSASYGDDLEKPPWQAFDNILDDSGWYVQDSDFDGQPPFDSLRSVWIGVDFGSQGLLVDGVVFRCSNDLNFSCDAVHMEYSSDGVTWLEIPGSRLSNIDATSEYTMTFANEAP</sequence>
<dbReference type="InterPro" id="IPR008979">
    <property type="entry name" value="Galactose-bd-like_sf"/>
</dbReference>
<accession>A0A1Y6CLX7</accession>
<dbReference type="RefSeq" id="WP_132323162.1">
    <property type="nucleotide sequence ID" value="NZ_FWZT01000021.1"/>
</dbReference>